<gene>
    <name evidence="3" type="ORF">GCM10022232_25640</name>
</gene>
<feature type="compositionally biased region" description="Low complexity" evidence="1">
    <location>
        <begin position="162"/>
        <end position="184"/>
    </location>
</feature>
<reference evidence="4" key="1">
    <citation type="journal article" date="2019" name="Int. J. Syst. Evol. Microbiol.">
        <title>The Global Catalogue of Microorganisms (GCM) 10K type strain sequencing project: providing services to taxonomists for standard genome sequencing and annotation.</title>
        <authorList>
            <consortium name="The Broad Institute Genomics Platform"/>
            <consortium name="The Broad Institute Genome Sequencing Center for Infectious Disease"/>
            <person name="Wu L."/>
            <person name="Ma J."/>
        </authorList>
    </citation>
    <scope>NUCLEOTIDE SEQUENCE [LARGE SCALE GENOMIC DNA]</scope>
    <source>
        <strain evidence="4">JCM 16924</strain>
    </source>
</reference>
<keyword evidence="4" id="KW-1185">Reference proteome</keyword>
<dbReference type="Proteomes" id="UP001500456">
    <property type="component" value="Unassembled WGS sequence"/>
</dbReference>
<organism evidence="3 4">
    <name type="scientific">Streptomyces plumbiresistens</name>
    <dbReference type="NCBI Taxonomy" id="511811"/>
    <lineage>
        <taxon>Bacteria</taxon>
        <taxon>Bacillati</taxon>
        <taxon>Actinomycetota</taxon>
        <taxon>Actinomycetes</taxon>
        <taxon>Kitasatosporales</taxon>
        <taxon>Streptomycetaceae</taxon>
        <taxon>Streptomyces</taxon>
    </lineage>
</organism>
<proteinExistence type="predicted"/>
<dbReference type="RefSeq" id="WP_329338875.1">
    <property type="nucleotide sequence ID" value="NZ_BAAAZX010000005.1"/>
</dbReference>
<dbReference type="Gene3D" id="2.30.30.40">
    <property type="entry name" value="SH3 Domains"/>
    <property type="match status" value="1"/>
</dbReference>
<evidence type="ECO:0008006" key="5">
    <source>
        <dbReference type="Google" id="ProtNLM"/>
    </source>
</evidence>
<dbReference type="EMBL" id="BAAAZX010000005">
    <property type="protein sequence ID" value="GAA3990438.1"/>
    <property type="molecule type" value="Genomic_DNA"/>
</dbReference>
<feature type="signal peptide" evidence="2">
    <location>
        <begin position="1"/>
        <end position="24"/>
    </location>
</feature>
<comment type="caution">
    <text evidence="3">The sequence shown here is derived from an EMBL/GenBank/DDBJ whole genome shotgun (WGS) entry which is preliminary data.</text>
</comment>
<evidence type="ECO:0000313" key="4">
    <source>
        <dbReference type="Proteomes" id="UP001500456"/>
    </source>
</evidence>
<evidence type="ECO:0000256" key="1">
    <source>
        <dbReference type="SAM" id="MobiDB-lite"/>
    </source>
</evidence>
<feature type="region of interest" description="Disordered" evidence="1">
    <location>
        <begin position="162"/>
        <end position="197"/>
    </location>
</feature>
<feature type="chain" id="PRO_5046414330" description="SH3b domain-containing protein" evidence="2">
    <location>
        <begin position="25"/>
        <end position="197"/>
    </location>
</feature>
<evidence type="ECO:0000313" key="3">
    <source>
        <dbReference type="EMBL" id="GAA3990438.1"/>
    </source>
</evidence>
<sequence>MRTTPALRTLAAVLLTGGTFAVAAAGTSAAAATPPTYADGQGSGGSGGPIWGTVVSGTALNVRAAPTSHSPVVDRLAPGSQDRVECKVRGQSVNGNPYWYWFVGAEGWASAAFVDTGGHRVPTCSDPCPEWKDDAWSNLDPNDPRWSESWAVSTSVSWTVSGSDSGSWSASGSWSWSATGSSSGEGEGDWEWLPAVP</sequence>
<accession>A0ABP7R015</accession>
<name>A0ABP7R015_9ACTN</name>
<evidence type="ECO:0000256" key="2">
    <source>
        <dbReference type="SAM" id="SignalP"/>
    </source>
</evidence>
<protein>
    <recommendedName>
        <fullName evidence="5">SH3b domain-containing protein</fullName>
    </recommendedName>
</protein>
<keyword evidence="2" id="KW-0732">Signal</keyword>